<geneLocation type="mitochondrion" evidence="1"/>
<name>M9NRF5_9GLOM</name>
<accession>M9NRF5</accession>
<dbReference type="AlphaFoldDB" id="M9NRF5"/>
<protein>
    <submittedName>
        <fullName evidence="1">Uncharacterized protein</fullName>
    </submittedName>
</protein>
<evidence type="ECO:0000313" key="1">
    <source>
        <dbReference type="EMBL" id="AFN06088.1"/>
    </source>
</evidence>
<sequence>MRKPVNSPAIPMANSTSSLLISKFIPVSPPFIITKSRAKRWAILRHLQMRSFMHYFLSPPSSDKSTFDCRACTCSLRDLNSSSLPLGGIGTPSRVQGLLIWEVSRIHVHPLTQSSWEIQFQIFLSRFLKRILEIFQMDSSITRLNLMIEITLSNGATRSLGHSLHVGPSVTLEELEGHYKEAIENFAAQSASGEDIMGLQGKALISNITSAPNPSAIPFSSAGV</sequence>
<organism evidence="1">
    <name type="scientific">Glomus sp. DAOM 229456</name>
    <dbReference type="NCBI Taxonomy" id="1264587"/>
    <lineage>
        <taxon>Eukaryota</taxon>
        <taxon>Fungi</taxon>
        <taxon>Fungi incertae sedis</taxon>
        <taxon>Mucoromycota</taxon>
        <taxon>Glomeromycotina</taxon>
        <taxon>Glomeromycetes</taxon>
        <taxon>Glomerales</taxon>
        <taxon>Glomeraceae</taxon>
        <taxon>Glomus</taxon>
    </lineage>
</organism>
<reference evidence="1" key="1">
    <citation type="journal article" date="2013" name="PLoS ONE">
        <title>Rapid Mitochondrial Genome Evolution through Invasion of Mobile Elements in Two Closely Related Species of Arbuscular Mycorrhizal Fungi.</title>
        <authorList>
            <person name="Beaudet D."/>
            <person name="Nadimi M."/>
            <person name="Iffis B."/>
            <person name="Hijri M."/>
        </authorList>
    </citation>
    <scope>NUCLEOTIDE SEQUENCE</scope>
    <source>
        <strain evidence="1">DAOM229456</strain>
    </source>
</reference>
<dbReference type="EMBL" id="JX065416">
    <property type="protein sequence ID" value="AFN06088.1"/>
    <property type="molecule type" value="Genomic_DNA"/>
</dbReference>
<gene>
    <name evidence="1" type="primary">orf224</name>
</gene>
<keyword evidence="1" id="KW-0496">Mitochondrion</keyword>
<proteinExistence type="predicted"/>